<dbReference type="PANTHER" id="PTHR33107:SF81">
    <property type="entry name" value="TRYPSIN INHIBITOR A"/>
    <property type="match status" value="1"/>
</dbReference>
<dbReference type="Gene3D" id="2.80.10.50">
    <property type="match status" value="1"/>
</dbReference>
<keyword evidence="2" id="KW-1015">Disulfide bond</keyword>
<dbReference type="EMBL" id="JAEACU010000012">
    <property type="protein sequence ID" value="KAH7512708.1"/>
    <property type="molecule type" value="Genomic_DNA"/>
</dbReference>
<proteinExistence type="inferred from homology"/>
<dbReference type="PANTHER" id="PTHR33107">
    <property type="entry name" value="KUNITZ TRYPSIN INHIBITOR 2"/>
    <property type="match status" value="1"/>
</dbReference>
<gene>
    <name evidence="3" type="ORF">FEM48_Zijuj12G0119300</name>
</gene>
<comment type="caution">
    <text evidence="3">The sequence shown here is derived from an EMBL/GenBank/DDBJ whole genome shotgun (WGS) entry which is preliminary data.</text>
</comment>
<dbReference type="SUPFAM" id="SSF50386">
    <property type="entry name" value="STI-like"/>
    <property type="match status" value="1"/>
</dbReference>
<dbReference type="GO" id="GO:0004866">
    <property type="term" value="F:endopeptidase inhibitor activity"/>
    <property type="evidence" value="ECO:0007669"/>
    <property type="project" value="InterPro"/>
</dbReference>
<evidence type="ECO:0000313" key="4">
    <source>
        <dbReference type="Proteomes" id="UP000813462"/>
    </source>
</evidence>
<evidence type="ECO:0000256" key="1">
    <source>
        <dbReference type="ARBA" id="ARBA00005440"/>
    </source>
</evidence>
<reference evidence="3" key="1">
    <citation type="journal article" date="2021" name="Front. Plant Sci.">
        <title>Chromosome-Scale Genome Assembly for Chinese Sour Jujube and Insights Into Its Genome Evolution and Domestication Signature.</title>
        <authorList>
            <person name="Shen L.-Y."/>
            <person name="Luo H."/>
            <person name="Wang X.-L."/>
            <person name="Wang X.-M."/>
            <person name="Qiu X.-J."/>
            <person name="Liu H."/>
            <person name="Zhou S.-S."/>
            <person name="Jia K.-H."/>
            <person name="Nie S."/>
            <person name="Bao Y.-T."/>
            <person name="Zhang R.-G."/>
            <person name="Yun Q.-Z."/>
            <person name="Chai Y.-H."/>
            <person name="Lu J.-Y."/>
            <person name="Li Y."/>
            <person name="Zhao S.-W."/>
            <person name="Mao J.-F."/>
            <person name="Jia S.-G."/>
            <person name="Mao Y.-M."/>
        </authorList>
    </citation>
    <scope>NUCLEOTIDE SEQUENCE</scope>
    <source>
        <strain evidence="3">AT0</strain>
        <tissue evidence="3">Leaf</tissue>
    </source>
</reference>
<evidence type="ECO:0000256" key="2">
    <source>
        <dbReference type="ARBA" id="ARBA00023157"/>
    </source>
</evidence>
<sequence>MRETKNFKVAFSAFTICAQSTAWKVGEQDPETKRRLIVTGDDGSYSNYFYISKEQVCLWKCGGSLVENGKSLLALDGSVLPVVFERA</sequence>
<protein>
    <submittedName>
        <fullName evidence="3">Uncharacterized protein</fullName>
    </submittedName>
</protein>
<comment type="similarity">
    <text evidence="1">Belongs to the protease inhibitor I3 (leguminous Kunitz-type inhibitor) family.</text>
</comment>
<dbReference type="Proteomes" id="UP000813462">
    <property type="component" value="Unassembled WGS sequence"/>
</dbReference>
<organism evidence="3 4">
    <name type="scientific">Ziziphus jujuba var. spinosa</name>
    <dbReference type="NCBI Taxonomy" id="714518"/>
    <lineage>
        <taxon>Eukaryota</taxon>
        <taxon>Viridiplantae</taxon>
        <taxon>Streptophyta</taxon>
        <taxon>Embryophyta</taxon>
        <taxon>Tracheophyta</taxon>
        <taxon>Spermatophyta</taxon>
        <taxon>Magnoliopsida</taxon>
        <taxon>eudicotyledons</taxon>
        <taxon>Gunneridae</taxon>
        <taxon>Pentapetalae</taxon>
        <taxon>rosids</taxon>
        <taxon>fabids</taxon>
        <taxon>Rosales</taxon>
        <taxon>Rhamnaceae</taxon>
        <taxon>Paliureae</taxon>
        <taxon>Ziziphus</taxon>
    </lineage>
</organism>
<dbReference type="InterPro" id="IPR011065">
    <property type="entry name" value="Kunitz_inhibitor_STI-like_sf"/>
</dbReference>
<evidence type="ECO:0000313" key="3">
    <source>
        <dbReference type="EMBL" id="KAH7512708.1"/>
    </source>
</evidence>
<dbReference type="InterPro" id="IPR002160">
    <property type="entry name" value="Prot_inh_Kunz-lg"/>
</dbReference>
<accession>A0A978UD65</accession>
<name>A0A978UD65_ZIZJJ</name>
<dbReference type="AlphaFoldDB" id="A0A978UD65"/>
<dbReference type="Pfam" id="PF00197">
    <property type="entry name" value="Kunitz_legume"/>
    <property type="match status" value="1"/>
</dbReference>